<dbReference type="AlphaFoldDB" id="A0A165WMW0"/>
<keyword evidence="2" id="KW-0802">TPR repeat</keyword>
<protein>
    <submittedName>
        <fullName evidence="3">Sulfotransferase domain protein</fullName>
    </submittedName>
</protein>
<feature type="repeat" description="TPR" evidence="2">
    <location>
        <begin position="160"/>
        <end position="193"/>
    </location>
</feature>
<dbReference type="Gene3D" id="1.25.40.10">
    <property type="entry name" value="Tetratricopeptide repeat domain"/>
    <property type="match status" value="1"/>
</dbReference>
<evidence type="ECO:0000313" key="3">
    <source>
        <dbReference type="EMBL" id="KZL16713.1"/>
    </source>
</evidence>
<dbReference type="PATRIC" id="fig|989403.3.peg.3579"/>
<accession>A0A165WMW0</accession>
<dbReference type="InterPro" id="IPR019734">
    <property type="entry name" value="TPR_rpt"/>
</dbReference>
<dbReference type="Gene3D" id="3.40.50.300">
    <property type="entry name" value="P-loop containing nucleotide triphosphate hydrolases"/>
    <property type="match status" value="1"/>
</dbReference>
<dbReference type="OrthoDB" id="9800698at2"/>
<proteinExistence type="predicted"/>
<dbReference type="PANTHER" id="PTHR12788:SF10">
    <property type="entry name" value="PROTEIN-TYROSINE SULFOTRANSFERASE"/>
    <property type="match status" value="1"/>
</dbReference>
<dbReference type="InterPro" id="IPR011990">
    <property type="entry name" value="TPR-like_helical_dom_sf"/>
</dbReference>
<dbReference type="GO" id="GO:0008476">
    <property type="term" value="F:protein-tyrosine sulfotransferase activity"/>
    <property type="evidence" value="ECO:0007669"/>
    <property type="project" value="InterPro"/>
</dbReference>
<dbReference type="SMART" id="SM00028">
    <property type="entry name" value="TPR"/>
    <property type="match status" value="3"/>
</dbReference>
<dbReference type="RefSeq" id="WP_068008308.1">
    <property type="nucleotide sequence ID" value="NZ_FOFM01000004.1"/>
</dbReference>
<evidence type="ECO:0000256" key="2">
    <source>
        <dbReference type="PROSITE-ProRule" id="PRU00339"/>
    </source>
</evidence>
<keyword evidence="1 3" id="KW-0808">Transferase</keyword>
<evidence type="ECO:0000313" key="4">
    <source>
        <dbReference type="Proteomes" id="UP000076577"/>
    </source>
</evidence>
<dbReference type="SUPFAM" id="SSF48452">
    <property type="entry name" value="TPR-like"/>
    <property type="match status" value="1"/>
</dbReference>
<dbReference type="Pfam" id="PF13469">
    <property type="entry name" value="Sulfotransfer_3"/>
    <property type="match status" value="1"/>
</dbReference>
<gene>
    <name evidence="3" type="ORF">PsAD2_03329</name>
</gene>
<reference evidence="3 4" key="1">
    <citation type="journal article" date="2016" name="Front. Microbiol.">
        <title>Comparative Genomic Analysis Reveals a Diverse Repertoire of Genes Involved in Prokaryote-Eukaryote Interactions within the Pseudovibrio Genus.</title>
        <authorList>
            <person name="Romano S."/>
            <person name="Fernandez-Guerra A."/>
            <person name="Reen F.J."/>
            <person name="Glockner F.O."/>
            <person name="Crowley S.P."/>
            <person name="O'Sullivan O."/>
            <person name="Cotter P.D."/>
            <person name="Adams C."/>
            <person name="Dobson A.D."/>
            <person name="O'Gara F."/>
        </authorList>
    </citation>
    <scope>NUCLEOTIDE SEQUENCE [LARGE SCALE GENOMIC DNA]</scope>
    <source>
        <strain evidence="3 4">Ad2</strain>
    </source>
</reference>
<dbReference type="InterPro" id="IPR026634">
    <property type="entry name" value="TPST-like"/>
</dbReference>
<organism evidence="3 4">
    <name type="scientific">Pseudovibrio axinellae</name>
    <dbReference type="NCBI Taxonomy" id="989403"/>
    <lineage>
        <taxon>Bacteria</taxon>
        <taxon>Pseudomonadati</taxon>
        <taxon>Pseudomonadota</taxon>
        <taxon>Alphaproteobacteria</taxon>
        <taxon>Hyphomicrobiales</taxon>
        <taxon>Stappiaceae</taxon>
        <taxon>Pseudovibrio</taxon>
    </lineage>
</organism>
<evidence type="ECO:0000256" key="1">
    <source>
        <dbReference type="ARBA" id="ARBA00022679"/>
    </source>
</evidence>
<dbReference type="Proteomes" id="UP000076577">
    <property type="component" value="Unassembled WGS sequence"/>
</dbReference>
<keyword evidence="4" id="KW-1185">Reference proteome</keyword>
<dbReference type="EMBL" id="LMCB01000044">
    <property type="protein sequence ID" value="KZL16713.1"/>
    <property type="molecule type" value="Genomic_DNA"/>
</dbReference>
<sequence>MSQTTFSLGALERSYSSGKLSVSNKKMRKQIKKLIDTQNFAGALEKANAYLSVKEDDRLVQFFQAFSFFGVGEGKQAIKILEELTIQVPNNTEIWRTLAIIYNKYGSFAKEVDAREKVVKIDNRNGRSWFELAGAYKSVLWLEEEQQAYLQLVKLAPKLAAAWIGLGKSYRTCLKVKEAAAAYGIALELEPNSRGLKIEYATAMGEIGLFSESDAMLNKLIEEEFEAGVFFQLAQRNQVKIGDDLYNSAVKFLERKNSDNAQRSATLSGLATIHEKEKEYVKSSEFYHESAVEKKGDCKTLRILVDTDVRQTRRAFTEEFCSQLKGGAQSKAPIFIVGLPRCGSTLVEQIISSHSAVVGAGELSYLNRLTIPVNKEPFYKGFAHSDARQHSALGAQYLSLVRRLESYSDRFTDKALGNWIHIGLIRAILPNAKVVHVKRNVNASNFALFKQNFGRNVPYSNTVEDIWWWRDRYESSVAFWEERFPGFVHNVAYEDVVSDQEGETQKLLEYLELPWEDQVLDFHKNERSVLTASVSQVRKKIYSSSLETWRNYEGTAIDALFHRPDDIPPLFLQEQNAPS</sequence>
<name>A0A165WMW0_9HYPH</name>
<dbReference type="PANTHER" id="PTHR12788">
    <property type="entry name" value="PROTEIN-TYROSINE SULFOTRANSFERASE 2"/>
    <property type="match status" value="1"/>
</dbReference>
<dbReference type="InterPro" id="IPR027417">
    <property type="entry name" value="P-loop_NTPase"/>
</dbReference>
<comment type="caution">
    <text evidence="3">The sequence shown here is derived from an EMBL/GenBank/DDBJ whole genome shotgun (WGS) entry which is preliminary data.</text>
</comment>
<dbReference type="SUPFAM" id="SSF52540">
    <property type="entry name" value="P-loop containing nucleoside triphosphate hydrolases"/>
    <property type="match status" value="1"/>
</dbReference>
<dbReference type="PROSITE" id="PS50005">
    <property type="entry name" value="TPR"/>
    <property type="match status" value="1"/>
</dbReference>
<dbReference type="STRING" id="989403.SAMN05421798_104181"/>